<dbReference type="InterPro" id="IPR051783">
    <property type="entry name" value="NAD(P)-dependent_oxidoreduct"/>
</dbReference>
<dbReference type="Gene3D" id="3.40.50.720">
    <property type="entry name" value="NAD(P)-binding Rossmann-like Domain"/>
    <property type="match status" value="1"/>
</dbReference>
<sequence length="328" mass="35337">MSEPRRVLLTGATGFAGSHLLDALVAAGHRVRVPLRPTSDRRWLPEAGVETMPADVRDAGSLRALVAGVSWIFHFGGVVRARRPEAFFQVNTEGTIRLYEAAAQAGGCELFLFCSSLAATGPAPSADRPRREEDPPAPITAYGRSKRDAEVWLEAHPEPGTRLVVVRPPAIYGPRDQGVVTFFRWVGRGVLPLPAGRGALLSLVEARDLAGACLHLAERGADGIFHVSDGAVHTWEALGALAAQALGRSPVPLRVPGALVGLAGEVGALLGTLTGTMPVINPDKARDLRQRYWICAIDRLRGAGYEPRTPIERGIHETIDWFRREGRL</sequence>
<dbReference type="Pfam" id="PF01370">
    <property type="entry name" value="Epimerase"/>
    <property type="match status" value="1"/>
</dbReference>
<dbReference type="AlphaFoldDB" id="A0A937X7E1"/>
<dbReference type="PANTHER" id="PTHR48079">
    <property type="entry name" value="PROTEIN YEEZ"/>
    <property type="match status" value="1"/>
</dbReference>
<evidence type="ECO:0000313" key="3">
    <source>
        <dbReference type="EMBL" id="MBM3317228.1"/>
    </source>
</evidence>
<comment type="caution">
    <text evidence="3">The sequence shown here is derived from an EMBL/GenBank/DDBJ whole genome shotgun (WGS) entry which is preliminary data.</text>
</comment>
<dbReference type="Proteomes" id="UP000748308">
    <property type="component" value="Unassembled WGS sequence"/>
</dbReference>
<accession>A0A937X7E1</accession>
<dbReference type="InterPro" id="IPR036291">
    <property type="entry name" value="NAD(P)-bd_dom_sf"/>
</dbReference>
<proteinExistence type="predicted"/>
<feature type="domain" description="NAD-dependent epimerase/dehydratase" evidence="2">
    <location>
        <begin position="7"/>
        <end position="220"/>
    </location>
</feature>
<feature type="region of interest" description="Disordered" evidence="1">
    <location>
        <begin position="121"/>
        <end position="141"/>
    </location>
</feature>
<dbReference type="SUPFAM" id="SSF51735">
    <property type="entry name" value="NAD(P)-binding Rossmann-fold domains"/>
    <property type="match status" value="1"/>
</dbReference>
<protein>
    <submittedName>
        <fullName evidence="3">NAD(P)-dependent oxidoreductase</fullName>
    </submittedName>
</protein>
<name>A0A937X7E1_UNCEI</name>
<reference evidence="3" key="1">
    <citation type="submission" date="2019-03" db="EMBL/GenBank/DDBJ databases">
        <title>Lake Tanganyika Metagenome-Assembled Genomes (MAGs).</title>
        <authorList>
            <person name="Tran P."/>
        </authorList>
    </citation>
    <scope>NUCLEOTIDE SEQUENCE</scope>
    <source>
        <strain evidence="3">M_DeepCast_400m_m2_100</strain>
    </source>
</reference>
<gene>
    <name evidence="3" type="ORF">FJY75_05200</name>
</gene>
<dbReference type="PANTHER" id="PTHR48079:SF6">
    <property type="entry name" value="NAD(P)-BINDING DOMAIN-CONTAINING PROTEIN-RELATED"/>
    <property type="match status" value="1"/>
</dbReference>
<evidence type="ECO:0000259" key="2">
    <source>
        <dbReference type="Pfam" id="PF01370"/>
    </source>
</evidence>
<dbReference type="GO" id="GO:0005737">
    <property type="term" value="C:cytoplasm"/>
    <property type="evidence" value="ECO:0007669"/>
    <property type="project" value="TreeGrafter"/>
</dbReference>
<evidence type="ECO:0000256" key="1">
    <source>
        <dbReference type="SAM" id="MobiDB-lite"/>
    </source>
</evidence>
<dbReference type="InterPro" id="IPR001509">
    <property type="entry name" value="Epimerase_deHydtase"/>
</dbReference>
<dbReference type="EMBL" id="VGIY01000093">
    <property type="protein sequence ID" value="MBM3317228.1"/>
    <property type="molecule type" value="Genomic_DNA"/>
</dbReference>
<evidence type="ECO:0000313" key="4">
    <source>
        <dbReference type="Proteomes" id="UP000748308"/>
    </source>
</evidence>
<dbReference type="GO" id="GO:0004029">
    <property type="term" value="F:aldehyde dehydrogenase (NAD+) activity"/>
    <property type="evidence" value="ECO:0007669"/>
    <property type="project" value="TreeGrafter"/>
</dbReference>
<organism evidence="3 4">
    <name type="scientific">Eiseniibacteriota bacterium</name>
    <dbReference type="NCBI Taxonomy" id="2212470"/>
    <lineage>
        <taxon>Bacteria</taxon>
        <taxon>Candidatus Eiseniibacteriota</taxon>
    </lineage>
</organism>